<organism evidence="1 2">
    <name type="scientific">Halomicrobium mukohataei (strain ATCC 700874 / DSM 12286 / JCM 9738 / NCIMB 13541)</name>
    <name type="common">Haloarcula mukohataei</name>
    <dbReference type="NCBI Taxonomy" id="485914"/>
    <lineage>
        <taxon>Archaea</taxon>
        <taxon>Methanobacteriati</taxon>
        <taxon>Methanobacteriota</taxon>
        <taxon>Stenosarchaea group</taxon>
        <taxon>Halobacteria</taxon>
        <taxon>Halobacteriales</taxon>
        <taxon>Haloarculaceae</taxon>
        <taxon>Halomicrobium</taxon>
    </lineage>
</organism>
<dbReference type="AlphaFoldDB" id="C7NX63"/>
<protein>
    <submittedName>
        <fullName evidence="1">Uncharacterized protein</fullName>
    </submittedName>
</protein>
<sequence>MLYLWVYSMIETDSAGPATGLGPVASARVETVERSARTQRRYEHGWGVARCR</sequence>
<gene>
    <name evidence="1" type="ordered locus">Hmuk_0291</name>
</gene>
<evidence type="ECO:0000313" key="1">
    <source>
        <dbReference type="EMBL" id="ACV46428.1"/>
    </source>
</evidence>
<name>C7NX63_HALMD</name>
<reference evidence="1 2" key="1">
    <citation type="journal article" date="2009" name="Stand. Genomic Sci.">
        <title>Complete genome sequence of Halomicrobium mukohataei type strain (arg-2).</title>
        <authorList>
            <person name="Tindall B.J."/>
            <person name="Schneider S."/>
            <person name="Lapidus A."/>
            <person name="Copeland A."/>
            <person name="Glavina Del Rio T."/>
            <person name="Nolan M."/>
            <person name="Lucas S."/>
            <person name="Chen F."/>
            <person name="Tice H."/>
            <person name="Cheng J.F."/>
            <person name="Saunders E."/>
            <person name="Bruce D."/>
            <person name="Goodwin L."/>
            <person name="Pitluck S."/>
            <person name="Mikhailova N."/>
            <person name="Pati A."/>
            <person name="Ivanova N."/>
            <person name="Mavrommatis K."/>
            <person name="Chen A."/>
            <person name="Palaniappan K."/>
            <person name="Chain P."/>
            <person name="Land M."/>
            <person name="Hauser L."/>
            <person name="Chang Y.J."/>
            <person name="Jeffries C.D."/>
            <person name="Brettin T."/>
            <person name="Han C."/>
            <person name="Rohde M."/>
            <person name="Goker M."/>
            <person name="Bristow J."/>
            <person name="Eisen J.A."/>
            <person name="Markowitz V."/>
            <person name="Hugenholtz P."/>
            <person name="Klenk H.P."/>
            <person name="Kyrpides N.C."/>
            <person name="Detter J.C."/>
        </authorList>
    </citation>
    <scope>NUCLEOTIDE SEQUENCE [LARGE SCALE GENOMIC DNA]</scope>
    <source>
        <strain evidence="2">ATCC 700874 / DSM 12286 / JCM 9738 / NCIMB 13541</strain>
    </source>
</reference>
<keyword evidence="2" id="KW-1185">Reference proteome</keyword>
<accession>C7NX63</accession>
<dbReference type="EMBL" id="CP001688">
    <property type="protein sequence ID" value="ACV46428.1"/>
    <property type="molecule type" value="Genomic_DNA"/>
</dbReference>
<proteinExistence type="predicted"/>
<dbReference type="STRING" id="485914.Hmuk_0291"/>
<dbReference type="Proteomes" id="UP000001746">
    <property type="component" value="Chromosome"/>
</dbReference>
<evidence type="ECO:0000313" key="2">
    <source>
        <dbReference type="Proteomes" id="UP000001746"/>
    </source>
</evidence>
<dbReference type="HOGENOM" id="CLU_3075215_0_0_2"/>
<dbReference type="KEGG" id="hmu:Hmuk_0291"/>